<evidence type="ECO:0000256" key="4">
    <source>
        <dbReference type="ARBA" id="ARBA00022989"/>
    </source>
</evidence>
<evidence type="ECO:0000256" key="8">
    <source>
        <dbReference type="SAM" id="Phobius"/>
    </source>
</evidence>
<dbReference type="GeneID" id="36516570"/>
<dbReference type="SMART" id="SM00397">
    <property type="entry name" value="t_SNARE"/>
    <property type="match status" value="1"/>
</dbReference>
<sequence length="284" mass="32838">MSYGYDRNPSYGNNQYEMSEVNSSQDTSDTLAFFKEVEDIKRNLVQYDDNIERIEGLHKRSLAETDAENDEFVQKQIDSLAGETKQLAETLKYRIKTLESKSMRNPTKKTQAEDLKRQFMRLIQKYSATEATFKNRYRDAAARQYRIVRPEATEAEVAQALDSGETQVFQQALLQSDRRGQARTALSEVQARHREIQQIERTMAELAQLFHDMEVLVAEQDEQVTTIDQQAGQAQHDIEAGVAHQNQAIIKAKKWRKKKWWCFIIIFIICAILAIVLGSYFGTR</sequence>
<dbReference type="Pfam" id="PF00804">
    <property type="entry name" value="Syntaxin"/>
    <property type="match status" value="1"/>
</dbReference>
<dbReference type="PANTHER" id="PTHR19957:SF307">
    <property type="entry name" value="PROTEIN SSO1-RELATED"/>
    <property type="match status" value="1"/>
</dbReference>
<dbReference type="GO" id="GO:0006886">
    <property type="term" value="P:intracellular protein transport"/>
    <property type="evidence" value="ECO:0007669"/>
    <property type="project" value="TreeGrafter"/>
</dbReference>
<dbReference type="CDD" id="cd15849">
    <property type="entry name" value="SNARE_Sso1"/>
    <property type="match status" value="1"/>
</dbReference>
<dbReference type="OrthoDB" id="10255013at2759"/>
<dbReference type="GO" id="GO:0005484">
    <property type="term" value="F:SNAP receptor activity"/>
    <property type="evidence" value="ECO:0007669"/>
    <property type="project" value="TreeGrafter"/>
</dbReference>
<dbReference type="EMBL" id="NDIQ01000021">
    <property type="protein sequence ID" value="PRT55202.1"/>
    <property type="molecule type" value="Genomic_DNA"/>
</dbReference>
<feature type="compositionally biased region" description="Polar residues" evidence="7">
    <location>
        <begin position="10"/>
        <end position="23"/>
    </location>
</feature>
<dbReference type="PROSITE" id="PS50192">
    <property type="entry name" value="T_SNARE"/>
    <property type="match status" value="1"/>
</dbReference>
<dbReference type="GO" id="GO:0031201">
    <property type="term" value="C:SNARE complex"/>
    <property type="evidence" value="ECO:0007669"/>
    <property type="project" value="TreeGrafter"/>
</dbReference>
<dbReference type="Proteomes" id="UP000238350">
    <property type="component" value="Unassembled WGS sequence"/>
</dbReference>
<dbReference type="CDD" id="cd00179">
    <property type="entry name" value="SynN"/>
    <property type="match status" value="1"/>
</dbReference>
<dbReference type="GO" id="GO:0006906">
    <property type="term" value="P:vesicle fusion"/>
    <property type="evidence" value="ECO:0007669"/>
    <property type="project" value="TreeGrafter"/>
</dbReference>
<dbReference type="GO" id="GO:0006887">
    <property type="term" value="P:exocytosis"/>
    <property type="evidence" value="ECO:0007669"/>
    <property type="project" value="TreeGrafter"/>
</dbReference>
<keyword evidence="4 8" id="KW-1133">Transmembrane helix</keyword>
<dbReference type="Gene3D" id="1.20.58.70">
    <property type="match status" value="1"/>
</dbReference>
<accession>A0A2T0FJP0</accession>
<dbReference type="GO" id="GO:0000149">
    <property type="term" value="F:SNARE binding"/>
    <property type="evidence" value="ECO:0007669"/>
    <property type="project" value="TreeGrafter"/>
</dbReference>
<gene>
    <name evidence="10" type="ORF">B9G98_02822</name>
</gene>
<comment type="subcellular location">
    <subcellularLocation>
        <location evidence="1">Membrane</location>
        <topology evidence="1">Single-pass type IV membrane protein</topology>
    </subcellularLocation>
</comment>
<dbReference type="GO" id="GO:0048278">
    <property type="term" value="P:vesicle docking"/>
    <property type="evidence" value="ECO:0007669"/>
    <property type="project" value="TreeGrafter"/>
</dbReference>
<evidence type="ECO:0000313" key="10">
    <source>
        <dbReference type="EMBL" id="PRT55202.1"/>
    </source>
</evidence>
<dbReference type="RefSeq" id="XP_024665147.1">
    <property type="nucleotide sequence ID" value="XM_024809379.1"/>
</dbReference>
<dbReference type="GO" id="GO:0005886">
    <property type="term" value="C:plasma membrane"/>
    <property type="evidence" value="ECO:0007669"/>
    <property type="project" value="TreeGrafter"/>
</dbReference>
<reference evidence="10 11" key="1">
    <citation type="submission" date="2017-04" db="EMBL/GenBank/DDBJ databases">
        <title>Genome sequencing of [Candida] sorbophila.</title>
        <authorList>
            <person name="Ahn J.O."/>
        </authorList>
    </citation>
    <scope>NUCLEOTIDE SEQUENCE [LARGE SCALE GENOMIC DNA]</scope>
    <source>
        <strain evidence="10 11">DS02</strain>
    </source>
</reference>
<organism evidence="10 11">
    <name type="scientific">Wickerhamiella sorbophila</name>
    <dbReference type="NCBI Taxonomy" id="45607"/>
    <lineage>
        <taxon>Eukaryota</taxon>
        <taxon>Fungi</taxon>
        <taxon>Dikarya</taxon>
        <taxon>Ascomycota</taxon>
        <taxon>Saccharomycotina</taxon>
        <taxon>Dipodascomycetes</taxon>
        <taxon>Dipodascales</taxon>
        <taxon>Trichomonascaceae</taxon>
        <taxon>Wickerhamiella</taxon>
    </lineage>
</organism>
<comment type="caution">
    <text evidence="10">The sequence shown here is derived from an EMBL/GenBank/DDBJ whole genome shotgun (WGS) entry which is preliminary data.</text>
</comment>
<keyword evidence="11" id="KW-1185">Reference proteome</keyword>
<dbReference type="GO" id="GO:0012505">
    <property type="term" value="C:endomembrane system"/>
    <property type="evidence" value="ECO:0007669"/>
    <property type="project" value="TreeGrafter"/>
</dbReference>
<proteinExistence type="inferred from homology"/>
<dbReference type="SMART" id="SM00503">
    <property type="entry name" value="SynN"/>
    <property type="match status" value="1"/>
</dbReference>
<evidence type="ECO:0000256" key="7">
    <source>
        <dbReference type="SAM" id="MobiDB-lite"/>
    </source>
</evidence>
<dbReference type="InterPro" id="IPR006011">
    <property type="entry name" value="Syntaxin_N"/>
</dbReference>
<dbReference type="SUPFAM" id="SSF47661">
    <property type="entry name" value="t-snare proteins"/>
    <property type="match status" value="1"/>
</dbReference>
<dbReference type="AlphaFoldDB" id="A0A2T0FJP0"/>
<name>A0A2T0FJP0_9ASCO</name>
<keyword evidence="6 8" id="KW-0472">Membrane</keyword>
<dbReference type="FunFam" id="1.20.58.70:FF:000008">
    <property type="entry name" value="Syntaxin family protein"/>
    <property type="match status" value="1"/>
</dbReference>
<evidence type="ECO:0000256" key="3">
    <source>
        <dbReference type="ARBA" id="ARBA00022692"/>
    </source>
</evidence>
<feature type="transmembrane region" description="Helical" evidence="8">
    <location>
        <begin position="260"/>
        <end position="281"/>
    </location>
</feature>
<feature type="domain" description="T-SNARE coiled-coil homology" evidence="9">
    <location>
        <begin position="186"/>
        <end position="248"/>
    </location>
</feature>
<evidence type="ECO:0000256" key="5">
    <source>
        <dbReference type="ARBA" id="ARBA00023054"/>
    </source>
</evidence>
<evidence type="ECO:0000313" key="11">
    <source>
        <dbReference type="Proteomes" id="UP000238350"/>
    </source>
</evidence>
<dbReference type="InterPro" id="IPR000727">
    <property type="entry name" value="T_SNARE_dom"/>
</dbReference>
<dbReference type="InterPro" id="IPR010989">
    <property type="entry name" value="SNARE"/>
</dbReference>
<evidence type="ECO:0000256" key="6">
    <source>
        <dbReference type="ARBA" id="ARBA00023136"/>
    </source>
</evidence>
<protein>
    <submittedName>
        <fullName evidence="10">Protein transport protein SSO2</fullName>
    </submittedName>
</protein>
<evidence type="ECO:0000256" key="2">
    <source>
        <dbReference type="ARBA" id="ARBA00009063"/>
    </source>
</evidence>
<keyword evidence="5" id="KW-0175">Coiled coil</keyword>
<evidence type="ECO:0000259" key="9">
    <source>
        <dbReference type="PROSITE" id="PS50192"/>
    </source>
</evidence>
<dbReference type="InterPro" id="IPR045242">
    <property type="entry name" value="Syntaxin"/>
</dbReference>
<dbReference type="PANTHER" id="PTHR19957">
    <property type="entry name" value="SYNTAXIN"/>
    <property type="match status" value="1"/>
</dbReference>
<dbReference type="STRING" id="45607.A0A2T0FJP0"/>
<keyword evidence="3 8" id="KW-0812">Transmembrane</keyword>
<comment type="similarity">
    <text evidence="2">Belongs to the syntaxin family.</text>
</comment>
<feature type="region of interest" description="Disordered" evidence="7">
    <location>
        <begin position="1"/>
        <end position="23"/>
    </location>
</feature>
<evidence type="ECO:0000256" key="1">
    <source>
        <dbReference type="ARBA" id="ARBA00004211"/>
    </source>
</evidence>
<dbReference type="Pfam" id="PF05739">
    <property type="entry name" value="SNARE"/>
    <property type="match status" value="1"/>
</dbReference>